<proteinExistence type="predicted"/>
<gene>
    <name evidence="1" type="ORF">QX249_09745</name>
</gene>
<dbReference type="AlphaFoldDB" id="A0AAW8PZU8"/>
<dbReference type="Proteomes" id="UP001253193">
    <property type="component" value="Unassembled WGS sequence"/>
</dbReference>
<comment type="caution">
    <text evidence="1">The sequence shown here is derived from an EMBL/GenBank/DDBJ whole genome shotgun (WGS) entry which is preliminary data.</text>
</comment>
<sequence length="112" mass="12664">MSNKLSSINEQVNTEITEFIEMCNQIDFESLDELSKAEMLATLDDFKTDISNLTSLEGLSQNLEAALQAGLANTLTKDMKLSSEYNMKAKYEAQKIENEKNNTIGYDKLQRD</sequence>
<organism evidence="1 2">
    <name type="scientific">Vibrio parahaemolyticus</name>
    <dbReference type="NCBI Taxonomy" id="670"/>
    <lineage>
        <taxon>Bacteria</taxon>
        <taxon>Pseudomonadati</taxon>
        <taxon>Pseudomonadota</taxon>
        <taxon>Gammaproteobacteria</taxon>
        <taxon>Vibrionales</taxon>
        <taxon>Vibrionaceae</taxon>
        <taxon>Vibrio</taxon>
    </lineage>
</organism>
<reference evidence="1" key="1">
    <citation type="submission" date="2023-06" db="EMBL/GenBank/DDBJ databases">
        <title>Genomic Diversity of Vibrio spp. and Metagenomic Analysis of Pathogens in Florida Gulf Coastal Waters Following Hurricane Ian.</title>
        <authorList>
            <person name="Brumfield K.D."/>
        </authorList>
    </citation>
    <scope>NUCLEOTIDE SEQUENCE</scope>
    <source>
        <strain evidence="1">WBS2B-138</strain>
    </source>
</reference>
<accession>A0AAW8PZU8</accession>
<evidence type="ECO:0000313" key="2">
    <source>
        <dbReference type="Proteomes" id="UP001253193"/>
    </source>
</evidence>
<name>A0AAW8PZU8_VIBPH</name>
<protein>
    <submittedName>
        <fullName evidence="1">Uncharacterized protein</fullName>
    </submittedName>
</protein>
<dbReference type="RefSeq" id="WP_311019723.1">
    <property type="nucleotide sequence ID" value="NZ_JAUHGG010000003.1"/>
</dbReference>
<evidence type="ECO:0000313" key="1">
    <source>
        <dbReference type="EMBL" id="MDS1820939.1"/>
    </source>
</evidence>
<dbReference type="EMBL" id="JAUHGG010000003">
    <property type="protein sequence ID" value="MDS1820939.1"/>
    <property type="molecule type" value="Genomic_DNA"/>
</dbReference>